<sequence>MAVHPFIQDSDEPHEVTPPTGFDLVHMDKHPTVREREDMAYAMLVSLPPSSLARLQRRIVPLLQRDVVGLLPTEVALHILSFLPWKSLLHCSRVSRRWRALADDPVLWRRLCEKKHWAWKVPSPVHDVPASDVFQLGMDDEGMGDEEDALPFDLLDDDSGFVSMRVSADIDDDGTPLAGTSQLPALTERPRHHSRHSAPASLSSLAPHEQQPRIPDYKLLYTTHIRIYYRIRHGLYQLSTLQAPTATPHRNTIYCLQLYVHPVTGVQTLFTGSKDQTVKEWSLETGFLVREITGVHNGSILSLCVHNGFLASAGSDRSVAVWDLEQDKLVRMLRDHEDSVLCVRFNGEKLVSCSKDRKVKIYSWPDLKHQHELNGHRAAINAIALSDMFLVSASGDRSIRLWDIETGELLRVYENHHNRGIACVDFEFPYVVTGSSDRNIRLFDLMLTKSWCTAPQFNSDTVDPPRSTDSFIIDEDEEFDNPPLVVGSYDTSVKVWDRKTGQQVTELVGGHTGRVFCVASDPTKIVTCGEDLRICIWNFAYGLDTSCIKL</sequence>
<dbReference type="SUPFAM" id="SSF81383">
    <property type="entry name" value="F-box domain"/>
    <property type="match status" value="1"/>
</dbReference>
<dbReference type="PROSITE" id="PS50181">
    <property type="entry name" value="FBOX"/>
    <property type="match status" value="1"/>
</dbReference>
<feature type="repeat" description="WD" evidence="3">
    <location>
        <begin position="508"/>
        <end position="538"/>
    </location>
</feature>
<protein>
    <recommendedName>
        <fullName evidence="5">F-box domain-containing protein</fullName>
    </recommendedName>
</protein>
<dbReference type="PROSITE" id="PS50294">
    <property type="entry name" value="WD_REPEATS_REGION"/>
    <property type="match status" value="1"/>
</dbReference>
<keyword evidence="2" id="KW-0677">Repeat</keyword>
<reference evidence="6 7" key="1">
    <citation type="submission" date="2019-02" db="EMBL/GenBank/DDBJ databases">
        <title>Genome sequencing of the rare red list fungi Dentipellis fragilis.</title>
        <authorList>
            <person name="Buettner E."/>
            <person name="Kellner H."/>
        </authorList>
    </citation>
    <scope>NUCLEOTIDE SEQUENCE [LARGE SCALE GENOMIC DNA]</scope>
    <source>
        <strain evidence="6 7">DSM 105465</strain>
    </source>
</reference>
<feature type="region of interest" description="Disordered" evidence="4">
    <location>
        <begin position="1"/>
        <end position="22"/>
    </location>
</feature>
<dbReference type="STRING" id="205917.A0A4Y9YK07"/>
<dbReference type="InterPro" id="IPR019775">
    <property type="entry name" value="WD40_repeat_CS"/>
</dbReference>
<dbReference type="Pfam" id="PF00400">
    <property type="entry name" value="WD40"/>
    <property type="match status" value="6"/>
</dbReference>
<dbReference type="InterPro" id="IPR001680">
    <property type="entry name" value="WD40_rpt"/>
</dbReference>
<dbReference type="Gene3D" id="2.130.10.10">
    <property type="entry name" value="YVTN repeat-like/Quinoprotein amine dehydrogenase"/>
    <property type="match status" value="2"/>
</dbReference>
<dbReference type="CDD" id="cd00200">
    <property type="entry name" value="WD40"/>
    <property type="match status" value="1"/>
</dbReference>
<organism evidence="6 7">
    <name type="scientific">Dentipellis fragilis</name>
    <dbReference type="NCBI Taxonomy" id="205917"/>
    <lineage>
        <taxon>Eukaryota</taxon>
        <taxon>Fungi</taxon>
        <taxon>Dikarya</taxon>
        <taxon>Basidiomycota</taxon>
        <taxon>Agaricomycotina</taxon>
        <taxon>Agaricomycetes</taxon>
        <taxon>Russulales</taxon>
        <taxon>Hericiaceae</taxon>
        <taxon>Dentipellis</taxon>
    </lineage>
</organism>
<feature type="repeat" description="WD" evidence="3">
    <location>
        <begin position="373"/>
        <end position="412"/>
    </location>
</feature>
<dbReference type="InterPro" id="IPR036322">
    <property type="entry name" value="WD40_repeat_dom_sf"/>
</dbReference>
<dbReference type="OrthoDB" id="19711at2759"/>
<keyword evidence="1 3" id="KW-0853">WD repeat</keyword>
<accession>A0A4Y9YK07</accession>
<feature type="repeat" description="WD" evidence="3">
    <location>
        <begin position="293"/>
        <end position="332"/>
    </location>
</feature>
<dbReference type="EMBL" id="SEOQ01000481">
    <property type="protein sequence ID" value="TFY62043.1"/>
    <property type="molecule type" value="Genomic_DNA"/>
</dbReference>
<dbReference type="InterPro" id="IPR015943">
    <property type="entry name" value="WD40/YVTN_repeat-like_dom_sf"/>
</dbReference>
<dbReference type="SMART" id="SM00320">
    <property type="entry name" value="WD40"/>
    <property type="match status" value="6"/>
</dbReference>
<evidence type="ECO:0000313" key="6">
    <source>
        <dbReference type="EMBL" id="TFY62043.1"/>
    </source>
</evidence>
<evidence type="ECO:0000256" key="1">
    <source>
        <dbReference type="ARBA" id="ARBA00022574"/>
    </source>
</evidence>
<proteinExistence type="predicted"/>
<dbReference type="PROSITE" id="PS00678">
    <property type="entry name" value="WD_REPEATS_1"/>
    <property type="match status" value="2"/>
</dbReference>
<evidence type="ECO:0000313" key="7">
    <source>
        <dbReference type="Proteomes" id="UP000298327"/>
    </source>
</evidence>
<dbReference type="InterPro" id="IPR036047">
    <property type="entry name" value="F-box-like_dom_sf"/>
</dbReference>
<evidence type="ECO:0000256" key="4">
    <source>
        <dbReference type="SAM" id="MobiDB-lite"/>
    </source>
</evidence>
<dbReference type="SMART" id="SM00256">
    <property type="entry name" value="FBOX"/>
    <property type="match status" value="1"/>
</dbReference>
<dbReference type="InterPro" id="IPR050349">
    <property type="entry name" value="WD_LIS1/nudF_dynein_reg"/>
</dbReference>
<evidence type="ECO:0000259" key="5">
    <source>
        <dbReference type="PROSITE" id="PS50181"/>
    </source>
</evidence>
<keyword evidence="7" id="KW-1185">Reference proteome</keyword>
<feature type="compositionally biased region" description="Low complexity" evidence="4">
    <location>
        <begin position="197"/>
        <end position="208"/>
    </location>
</feature>
<dbReference type="PRINTS" id="PR00320">
    <property type="entry name" value="GPROTEINBRPT"/>
</dbReference>
<dbReference type="PROSITE" id="PS50082">
    <property type="entry name" value="WD_REPEATS_2"/>
    <property type="match status" value="4"/>
</dbReference>
<evidence type="ECO:0000256" key="2">
    <source>
        <dbReference type="ARBA" id="ARBA00022737"/>
    </source>
</evidence>
<name>A0A4Y9YK07_9AGAM</name>
<dbReference type="Gene3D" id="1.20.1280.50">
    <property type="match status" value="1"/>
</dbReference>
<dbReference type="AlphaFoldDB" id="A0A4Y9YK07"/>
<feature type="repeat" description="WD" evidence="3">
    <location>
        <begin position="484"/>
        <end position="506"/>
    </location>
</feature>
<evidence type="ECO:0000256" key="3">
    <source>
        <dbReference type="PROSITE-ProRule" id="PRU00221"/>
    </source>
</evidence>
<dbReference type="InterPro" id="IPR001810">
    <property type="entry name" value="F-box_dom"/>
</dbReference>
<dbReference type="Proteomes" id="UP000298327">
    <property type="component" value="Unassembled WGS sequence"/>
</dbReference>
<feature type="domain" description="F-box" evidence="5">
    <location>
        <begin position="65"/>
        <end position="111"/>
    </location>
</feature>
<gene>
    <name evidence="6" type="ORF">EVG20_g6842</name>
</gene>
<dbReference type="SUPFAM" id="SSF50978">
    <property type="entry name" value="WD40 repeat-like"/>
    <property type="match status" value="1"/>
</dbReference>
<dbReference type="Pfam" id="PF12937">
    <property type="entry name" value="F-box-like"/>
    <property type="match status" value="1"/>
</dbReference>
<dbReference type="PANTHER" id="PTHR44129">
    <property type="entry name" value="WD REPEAT-CONTAINING PROTEIN POP1"/>
    <property type="match status" value="1"/>
</dbReference>
<comment type="caution">
    <text evidence="6">The sequence shown here is derived from an EMBL/GenBank/DDBJ whole genome shotgun (WGS) entry which is preliminary data.</text>
</comment>
<feature type="region of interest" description="Disordered" evidence="4">
    <location>
        <begin position="172"/>
        <end position="209"/>
    </location>
</feature>
<dbReference type="InterPro" id="IPR020472">
    <property type="entry name" value="WD40_PAC1"/>
</dbReference>